<organism evidence="3 4">
    <name type="scientific">Cephus cinctus</name>
    <name type="common">Wheat stem sawfly</name>
    <dbReference type="NCBI Taxonomy" id="211228"/>
    <lineage>
        <taxon>Eukaryota</taxon>
        <taxon>Metazoa</taxon>
        <taxon>Ecdysozoa</taxon>
        <taxon>Arthropoda</taxon>
        <taxon>Hexapoda</taxon>
        <taxon>Insecta</taxon>
        <taxon>Pterygota</taxon>
        <taxon>Neoptera</taxon>
        <taxon>Endopterygota</taxon>
        <taxon>Hymenoptera</taxon>
        <taxon>Cephoidea</taxon>
        <taxon>Cephidae</taxon>
        <taxon>Cephus</taxon>
    </lineage>
</organism>
<gene>
    <name evidence="4" type="primary">LOC107270989</name>
</gene>
<dbReference type="Proteomes" id="UP000694920">
    <property type="component" value="Unplaced"/>
</dbReference>
<sequence length="224" mass="25218">MKISANTWCVLLGVLLVFCTVHADKVGSAADCLLQENSLFCLKEKVSIELDKIETEVSGRKNEIPISKVIEEAGSLVSDGVQVALGVDDATDDFIEDSEEQQEETRGIEEARKKKFGKKKAKKGLQKVLMVAMLIKSKLSLLLQLISTHLQVKFFVLAVISLLLNLARFWIDLKKTHSPNKVIYYEHAQHQHHYDHEDDHGGYWGRASIESPDDLAYKAHIPEH</sequence>
<evidence type="ECO:0000313" key="3">
    <source>
        <dbReference type="Proteomes" id="UP000694920"/>
    </source>
</evidence>
<dbReference type="KEGG" id="ccin:107270989"/>
<accession>A0AAJ7C4V6</accession>
<reference evidence="4" key="1">
    <citation type="submission" date="2025-08" db="UniProtKB">
        <authorList>
            <consortium name="RefSeq"/>
        </authorList>
    </citation>
    <scope>IDENTIFICATION</scope>
</reference>
<dbReference type="RefSeq" id="XP_015602003.1">
    <property type="nucleotide sequence ID" value="XM_015746517.2"/>
</dbReference>
<name>A0AAJ7C4V6_CEPCN</name>
<evidence type="ECO:0000256" key="2">
    <source>
        <dbReference type="SAM" id="SignalP"/>
    </source>
</evidence>
<feature type="transmembrane region" description="Helical" evidence="1">
    <location>
        <begin position="154"/>
        <end position="171"/>
    </location>
</feature>
<protein>
    <submittedName>
        <fullName evidence="4">Uncharacterized protein LOC107270989</fullName>
    </submittedName>
</protein>
<proteinExistence type="predicted"/>
<evidence type="ECO:0000313" key="4">
    <source>
        <dbReference type="RefSeq" id="XP_015602003.1"/>
    </source>
</evidence>
<keyword evidence="2" id="KW-0732">Signal</keyword>
<feature type="chain" id="PRO_5042460965" evidence="2">
    <location>
        <begin position="24"/>
        <end position="224"/>
    </location>
</feature>
<keyword evidence="1" id="KW-0812">Transmembrane</keyword>
<keyword evidence="1" id="KW-0472">Membrane</keyword>
<keyword evidence="3" id="KW-1185">Reference proteome</keyword>
<feature type="signal peptide" evidence="2">
    <location>
        <begin position="1"/>
        <end position="23"/>
    </location>
</feature>
<evidence type="ECO:0000256" key="1">
    <source>
        <dbReference type="SAM" id="Phobius"/>
    </source>
</evidence>
<dbReference type="GeneID" id="107270989"/>
<keyword evidence="1" id="KW-1133">Transmembrane helix</keyword>
<dbReference type="AlphaFoldDB" id="A0AAJ7C4V6"/>